<reference evidence="1" key="1">
    <citation type="submission" date="2018-02" db="EMBL/GenBank/DDBJ databases">
        <authorList>
            <person name="Cohen D.B."/>
            <person name="Kent A.D."/>
        </authorList>
    </citation>
    <scope>NUCLEOTIDE SEQUENCE</scope>
    <source>
        <strain evidence="1">DNUaV-WSM01_DN</strain>
    </source>
</reference>
<keyword evidence="2" id="KW-1185">Reference proteome</keyword>
<dbReference type="GeneID" id="41702649"/>
<dbReference type="Proteomes" id="UP000290829">
    <property type="component" value="Segment"/>
</dbReference>
<protein>
    <submittedName>
        <fullName evidence="1">ORF2</fullName>
    </submittedName>
</protein>
<dbReference type="KEGG" id="vg:41702649"/>
<accession>A0A346RP33</accession>
<evidence type="ECO:0000313" key="1">
    <source>
        <dbReference type="EMBL" id="AXS67830.1"/>
    </source>
</evidence>
<name>A0A346RP33_9VIRU</name>
<sequence>MSTEDLELKLTLEKLSKTEFTPTQGFTKEVSQSNLIRQHNTIIELLLTLHQKVDKLTQNVKQIQIKEAELSSVVKNLQTKNSTEEKPVVKTSPKVFAVWEDPKLQVEAYKRKYGQQVYSHTSHKGHN</sequence>
<organism evidence="1">
    <name type="scientific">Dioscorea nummularia-associated virus</name>
    <dbReference type="NCBI Taxonomy" id="2303485"/>
    <lineage>
        <taxon>Viruses</taxon>
        <taxon>Riboviria</taxon>
        <taxon>Pararnavirae</taxon>
        <taxon>Artverviricota</taxon>
        <taxon>Revtraviricetes</taxon>
        <taxon>Ortervirales</taxon>
        <taxon>Caulimoviridae</taxon>
        <taxon>Dioscovirus</taxon>
        <taxon>Dioscovirus dioscoreae</taxon>
    </lineage>
</organism>
<reference evidence="1" key="2">
    <citation type="submission" date="2018-09" db="EMBL/GenBank/DDBJ databases">
        <title>Characterization of a novel member of the family Caulimoviridae infecting Dioscorea nummularia in the Pacific, which may represent a new genus of dsDNA plant viruses.</title>
        <authorList>
            <person name="Kidanemariam D.B."/>
            <person name="Dale J.L."/>
            <person name="Harding R.M."/>
            <person name="James A.P."/>
        </authorList>
    </citation>
    <scope>NUCLEOTIDE SEQUENCE [LARGE SCALE GENOMIC DNA]</scope>
    <source>
        <strain evidence="1">DNUaV-WSM01_DN</strain>
    </source>
</reference>
<proteinExistence type="predicted"/>
<dbReference type="RefSeq" id="YP_009553218.1">
    <property type="nucleotide sequence ID" value="NC_040712.1"/>
</dbReference>
<evidence type="ECO:0000313" key="2">
    <source>
        <dbReference type="Proteomes" id="UP000290829"/>
    </source>
</evidence>
<dbReference type="EMBL" id="MG944237">
    <property type="protein sequence ID" value="AXS67830.1"/>
    <property type="molecule type" value="Genomic_DNA"/>
</dbReference>